<reference evidence="6" key="1">
    <citation type="submission" date="2016-10" db="EMBL/GenBank/DDBJ databases">
        <authorList>
            <person name="Varghese N."/>
            <person name="Submissions S."/>
        </authorList>
    </citation>
    <scope>NUCLEOTIDE SEQUENCE [LARGE SCALE GENOMIC DNA]</scope>
    <source>
        <strain evidence="6">930I</strain>
    </source>
</reference>
<dbReference type="CDD" id="cd00609">
    <property type="entry name" value="AAT_like"/>
    <property type="match status" value="1"/>
</dbReference>
<dbReference type="Proteomes" id="UP000217076">
    <property type="component" value="Unassembled WGS sequence"/>
</dbReference>
<proteinExistence type="predicted"/>
<keyword evidence="3 5" id="KW-0808">Transferase</keyword>
<gene>
    <name evidence="5" type="ORF">SAMN05421742_10435</name>
</gene>
<dbReference type="InterPro" id="IPR015422">
    <property type="entry name" value="PyrdxlP-dep_Trfase_small"/>
</dbReference>
<accession>A0A1G7Z8D8</accession>
<evidence type="ECO:0000313" key="6">
    <source>
        <dbReference type="Proteomes" id="UP000217076"/>
    </source>
</evidence>
<dbReference type="Gene3D" id="3.40.640.10">
    <property type="entry name" value="Type I PLP-dependent aspartate aminotransferase-like (Major domain)"/>
    <property type="match status" value="1"/>
</dbReference>
<keyword evidence="2 5" id="KW-0032">Aminotransferase</keyword>
<evidence type="ECO:0000256" key="1">
    <source>
        <dbReference type="ARBA" id="ARBA00001933"/>
    </source>
</evidence>
<keyword evidence="6" id="KW-1185">Reference proteome</keyword>
<dbReference type="InterPro" id="IPR050881">
    <property type="entry name" value="LL-DAP_aminotransferase"/>
</dbReference>
<dbReference type="Pfam" id="PF00155">
    <property type="entry name" value="Aminotran_1_2"/>
    <property type="match status" value="1"/>
</dbReference>
<dbReference type="EMBL" id="FNCV01000004">
    <property type="protein sequence ID" value="SDH05032.1"/>
    <property type="molecule type" value="Genomic_DNA"/>
</dbReference>
<evidence type="ECO:0000256" key="3">
    <source>
        <dbReference type="ARBA" id="ARBA00022679"/>
    </source>
</evidence>
<name>A0A1G7Z8D8_9PROT</name>
<dbReference type="GO" id="GO:0008483">
    <property type="term" value="F:transaminase activity"/>
    <property type="evidence" value="ECO:0007669"/>
    <property type="project" value="UniProtKB-KW"/>
</dbReference>
<evidence type="ECO:0000259" key="4">
    <source>
        <dbReference type="Pfam" id="PF00155"/>
    </source>
</evidence>
<dbReference type="Gene3D" id="3.90.1150.10">
    <property type="entry name" value="Aspartate Aminotransferase, domain 1"/>
    <property type="match status" value="1"/>
</dbReference>
<dbReference type="OrthoDB" id="9804020at2"/>
<evidence type="ECO:0000256" key="2">
    <source>
        <dbReference type="ARBA" id="ARBA00022576"/>
    </source>
</evidence>
<dbReference type="STRING" id="83401.SAMN05421742_10435"/>
<dbReference type="SUPFAM" id="SSF53383">
    <property type="entry name" value="PLP-dependent transferases"/>
    <property type="match status" value="1"/>
</dbReference>
<evidence type="ECO:0000313" key="5">
    <source>
        <dbReference type="EMBL" id="SDH05032.1"/>
    </source>
</evidence>
<protein>
    <submittedName>
        <fullName evidence="5">N-succinyldiaminopimelate aminotransferase</fullName>
    </submittedName>
</protein>
<dbReference type="AlphaFoldDB" id="A0A1G7Z8D8"/>
<sequence length="406" mass="43271">MTPVPLNPRLSALGGYPFPRLNALLADLQPPPDLEPIVLSIGEPRHAPPPWAAARLAEAPGWGRYPPAPGEPSLRQAIHRWLLRRHGAAATLVDAETGIVPVSGTREALFMVAQAVLDPAAERRRAVLMPNPFYQVYHGAAVLNGGRAVPLPGAPGRPGIPDFSALSDSLLAETALVYLCSPSNPEGSVADQPTWIDLITLARRHGFAVIADECYSEIHYTEAPPAGALTACHALGQGLDNVLLFNSLSKRSSLPGLRSGFVAGDSRLVGALTAIRNYAMAGVPLPIQALSADLWDDEDHVAESRALYRTKLDRAEALLAGRFGYRRPEGGIFLWLKVGDGEAAARKLWREAAVKVLPGAYITRPEADGSNPGAPYIRLALVAEPAATEQAIERLIATLDEGADAR</sequence>
<dbReference type="InterPro" id="IPR015421">
    <property type="entry name" value="PyrdxlP-dep_Trfase_major"/>
</dbReference>
<organism evidence="5 6">
    <name type="scientific">Roseospirillum parvum</name>
    <dbReference type="NCBI Taxonomy" id="83401"/>
    <lineage>
        <taxon>Bacteria</taxon>
        <taxon>Pseudomonadati</taxon>
        <taxon>Pseudomonadota</taxon>
        <taxon>Alphaproteobacteria</taxon>
        <taxon>Rhodospirillales</taxon>
        <taxon>Rhodospirillaceae</taxon>
        <taxon>Roseospirillum</taxon>
    </lineage>
</organism>
<dbReference type="InterPro" id="IPR015424">
    <property type="entry name" value="PyrdxlP-dep_Trfase"/>
</dbReference>
<dbReference type="PANTHER" id="PTHR42832:SF3">
    <property type="entry name" value="L-GLUTAMINE--4-(METHYLSULFANYL)-2-OXOBUTANOATE AMINOTRANSFERASE"/>
    <property type="match status" value="1"/>
</dbReference>
<feature type="domain" description="Aminotransferase class I/classII large" evidence="4">
    <location>
        <begin position="37"/>
        <end position="394"/>
    </location>
</feature>
<dbReference type="GO" id="GO:0030170">
    <property type="term" value="F:pyridoxal phosphate binding"/>
    <property type="evidence" value="ECO:0007669"/>
    <property type="project" value="InterPro"/>
</dbReference>
<comment type="cofactor">
    <cofactor evidence="1">
        <name>pyridoxal 5'-phosphate</name>
        <dbReference type="ChEBI" id="CHEBI:597326"/>
    </cofactor>
</comment>
<dbReference type="PANTHER" id="PTHR42832">
    <property type="entry name" value="AMINO ACID AMINOTRANSFERASE"/>
    <property type="match status" value="1"/>
</dbReference>
<dbReference type="RefSeq" id="WP_092617592.1">
    <property type="nucleotide sequence ID" value="NZ_FNCV01000004.1"/>
</dbReference>
<dbReference type="InterPro" id="IPR004839">
    <property type="entry name" value="Aminotransferase_I/II_large"/>
</dbReference>